<dbReference type="EMBL" id="PGCJ01000113">
    <property type="protein sequence ID" value="PLW47109.1"/>
    <property type="molecule type" value="Genomic_DNA"/>
</dbReference>
<keyword evidence="3" id="KW-0472">Membrane</keyword>
<evidence type="ECO:0000313" key="8">
    <source>
        <dbReference type="Proteomes" id="UP000235392"/>
    </source>
</evidence>
<organism evidence="6 7">
    <name type="scientific">Puccinia coronata f. sp. avenae</name>
    <dbReference type="NCBI Taxonomy" id="200324"/>
    <lineage>
        <taxon>Eukaryota</taxon>
        <taxon>Fungi</taxon>
        <taxon>Dikarya</taxon>
        <taxon>Basidiomycota</taxon>
        <taxon>Pucciniomycotina</taxon>
        <taxon>Pucciniomycetes</taxon>
        <taxon>Pucciniales</taxon>
        <taxon>Pucciniaceae</taxon>
        <taxon>Puccinia</taxon>
    </lineage>
</organism>
<comment type="similarity">
    <text evidence="1 3">Belongs to the CMC family.</text>
</comment>
<keyword evidence="3" id="KW-0496">Mitochondrion</keyword>
<dbReference type="Proteomes" id="UP000235392">
    <property type="component" value="Unassembled WGS sequence"/>
</dbReference>
<comment type="caution">
    <text evidence="6">The sequence shown here is derived from an EMBL/GenBank/DDBJ whole genome shotgun (WGS) entry which is preliminary data.</text>
</comment>
<dbReference type="AlphaFoldDB" id="A0A2N5VAS2"/>
<dbReference type="OrthoDB" id="6224010at2759"/>
<dbReference type="EMBL" id="PGCI01000071">
    <property type="protein sequence ID" value="PLW43172.1"/>
    <property type="molecule type" value="Genomic_DNA"/>
</dbReference>
<dbReference type="GO" id="GO:0005743">
    <property type="term" value="C:mitochondrial inner membrane"/>
    <property type="evidence" value="ECO:0007669"/>
    <property type="project" value="UniProtKB-SubCell"/>
</dbReference>
<dbReference type="STRING" id="200324.A0A2N5VAS2"/>
<accession>A0A2N5VAS2</accession>
<keyword evidence="7" id="KW-1185">Reference proteome</keyword>
<evidence type="ECO:0000313" key="4">
    <source>
        <dbReference type="EMBL" id="PLW17327.1"/>
    </source>
</evidence>
<dbReference type="Proteomes" id="UP000235388">
    <property type="component" value="Unassembled WGS sequence"/>
</dbReference>
<evidence type="ECO:0000256" key="3">
    <source>
        <dbReference type="RuleBase" id="RU364104"/>
    </source>
</evidence>
<name>A0A2N5VAS2_9BASI</name>
<comment type="function">
    <text evidence="3">Required for mitochondrial cytochrome c oxidase (COX) assembly and respiration.</text>
</comment>
<keyword evidence="3" id="KW-0999">Mitochondrion inner membrane</keyword>
<reference evidence="7 8" key="1">
    <citation type="submission" date="2017-11" db="EMBL/GenBank/DDBJ databases">
        <title>De novo assembly and phasing of dikaryotic genomes from two isolates of Puccinia coronata f. sp. avenae, the causal agent of oat crown rust.</title>
        <authorList>
            <person name="Miller M.E."/>
            <person name="Zhang Y."/>
            <person name="Omidvar V."/>
            <person name="Sperschneider J."/>
            <person name="Schwessinger B."/>
            <person name="Raley C."/>
            <person name="Palmer J.M."/>
            <person name="Garnica D."/>
            <person name="Upadhyaya N."/>
            <person name="Rathjen J."/>
            <person name="Taylor J.M."/>
            <person name="Park R.F."/>
            <person name="Dodds P.N."/>
            <person name="Hirsch C.D."/>
            <person name="Kianian S.F."/>
            <person name="Figueroa M."/>
        </authorList>
    </citation>
    <scope>NUCLEOTIDE SEQUENCE [LARGE SCALE GENOMIC DNA]</scope>
    <source>
        <strain evidence="6">12NC29</strain>
        <strain evidence="5">12SD80</strain>
    </source>
</reference>
<keyword evidence="2" id="KW-1015">Disulfide bond</keyword>
<protein>
    <recommendedName>
        <fullName evidence="3">COX assembly mitochondrial protein</fullName>
    </recommendedName>
</protein>
<evidence type="ECO:0000313" key="7">
    <source>
        <dbReference type="Proteomes" id="UP000235388"/>
    </source>
</evidence>
<dbReference type="InterPro" id="IPR013892">
    <property type="entry name" value="Cyt_c_biogenesis_Cmc1-like"/>
</dbReference>
<dbReference type="PANTHER" id="PTHR22977:SF5">
    <property type="entry name" value="COX ASSEMBLY MITOCHONDRIAL PROTEIN HOMOLOG"/>
    <property type="match status" value="1"/>
</dbReference>
<sequence length="98" mass="11320">MESAPQPPSTFQPLSRREEDEFQKRIKLAALKQCDPVVAAFASCSSTRTISVAWACRKEWQAVQKCMQIHMTEDKIDAARREYMTKRGELRVPYKKLS</sequence>
<evidence type="ECO:0000313" key="5">
    <source>
        <dbReference type="EMBL" id="PLW43172.1"/>
    </source>
</evidence>
<dbReference type="PANTHER" id="PTHR22977">
    <property type="entry name" value="COX ASSEMBLY MITOCHONDRIAL PROTEIN"/>
    <property type="match status" value="1"/>
</dbReference>
<dbReference type="EMBL" id="PGCJ01000852">
    <property type="protein sequence ID" value="PLW17327.1"/>
    <property type="molecule type" value="Genomic_DNA"/>
</dbReference>
<gene>
    <name evidence="6" type="ORF">PCANC_09692</name>
    <name evidence="4" type="ORF">PCANC_14159</name>
    <name evidence="5" type="ORF">PCASD_08085</name>
</gene>
<evidence type="ECO:0000256" key="1">
    <source>
        <dbReference type="ARBA" id="ARBA00007347"/>
    </source>
</evidence>
<comment type="subcellular location">
    <subcellularLocation>
        <location evidence="3">Mitochondrion inner membrane</location>
    </subcellularLocation>
</comment>
<keyword evidence="3" id="KW-0143">Chaperone</keyword>
<proteinExistence type="inferred from homology"/>
<evidence type="ECO:0000313" key="6">
    <source>
        <dbReference type="EMBL" id="PLW47109.1"/>
    </source>
</evidence>
<evidence type="ECO:0000256" key="2">
    <source>
        <dbReference type="ARBA" id="ARBA00023157"/>
    </source>
</evidence>
<dbReference type="Pfam" id="PF08583">
    <property type="entry name" value="Cmc1"/>
    <property type="match status" value="1"/>
</dbReference>